<dbReference type="SMART" id="SM00490">
    <property type="entry name" value="HELICc"/>
    <property type="match status" value="1"/>
</dbReference>
<feature type="region of interest" description="Disordered" evidence="9">
    <location>
        <begin position="110"/>
        <end position="148"/>
    </location>
</feature>
<evidence type="ECO:0000313" key="15">
    <source>
        <dbReference type="Proteomes" id="UP000236928"/>
    </source>
</evidence>
<dbReference type="Gene3D" id="1.10.10.60">
    <property type="entry name" value="Homeodomain-like"/>
    <property type="match status" value="1"/>
</dbReference>
<dbReference type="SUPFAM" id="SSF46689">
    <property type="entry name" value="Homeodomain-like"/>
    <property type="match status" value="1"/>
</dbReference>
<dbReference type="GO" id="GO:0000785">
    <property type="term" value="C:chromatin"/>
    <property type="evidence" value="ECO:0007669"/>
    <property type="project" value="TreeGrafter"/>
</dbReference>
<dbReference type="InterPro" id="IPR014001">
    <property type="entry name" value="Helicase_ATP-bd"/>
</dbReference>
<feature type="domain" description="SANT" evidence="13">
    <location>
        <begin position="1274"/>
        <end position="1325"/>
    </location>
</feature>
<dbReference type="OrthoDB" id="5857104at2759"/>
<sequence length="1774" mass="204331">MTHIKPKITGKMIESSYQSGNNSSMSLEDPDEPSPSPINPITLKHTLRLASRASVSNNAKNEEKYFEEYPNSSLLTELGETLKAISANDFSFSPTPLKLSKILEDTEAKSINSMLPKGNDREKAKKSQKLRKKNNRRPELEEEKTKKNIRKDSANENIKCCEILNLDVEKTAGEVEIRSYEGIFSQIINKSQSADEKETSNSEITKFTPLSFGSNESFRYSKWIKKDSIKNFISRYIPRFLIPAFKAIENLRIKFAIPTKIVEYRQVGQKKEKNSNYLVYPALCMSKFVEEINVNNPGSLQGQTEISKKNKSSEDNVSNKDFNESEIQNNRFSAKTAVENSGSDLILNEDKEGMTKLEQSELEMKLKKLLEATNQYSCLLSGESKNSKHLESKSKSGSNGRQHFISEKEEDDILIKEVEDDSFQNEDEEINYSIEKVAEQPDCITGKMKFYQLEGLNWLFQLYKHNINGILADEMGLGKTLQTISILGFLKSTFKVEGPHIILTPRSTLDNWFCELKRWCPSLRVVKLHGDRQLRDEIFSTLLFPGCKVSPSTLYCNEPNELDEDEEKDLELRQNSEEKPTFANFEYNDGNLHYNICLTTFEMAIKEKWRLQKISWKYCILDEAHRIKNEKSLLSEVVRLLKSKNRLLITGTPLQNNLKELWSLLNFLMPNLFSSSEDFESLFDFSKLESDDQQKCVIKTLHQILRPFMLRRLKSDVERDLPPKRELYVYVGLSKLQKKIYSELLTRNLDVLNSASSNKTQMLNLLMQLRKTCNHPYLFDGVEPGPPYVEGFHMVEASGKMVLLHKLLPKLFSQGSRVLLFSQMTRLLDIIDDYLRWRGYPYCRIDGSTPGIERQERIDIFNKEGSEKLIFLLSTRAGGIGINLATADVVILFDSDFNPQMDLQAMDRAHRIGQKKPVTVYRFVTEKTVEERIVERAAKKLKLDSLIIQQCLISNASHSAPDNRELHEMIQFGAQEVYHTRDSSSVTDEDIDTILAVAQERTNEMNAKMKKLSSEFDLQNLRLDGGIKASMHPESKDDEIKSEDSKIKDLPAIQSDITWFDLGERKTKWKLETSSNNTVSIKKQPKPKLIGWRAQVGGGYDHQFFNIKRLDELEEIENKWNQYLKENELQQKNNLNDSVCAKLSNFNEEDSLEDVFSVPPELKELNENQLIRLLDVAEEHMDVSIDKSSWPKKKLFTRAKELFSSGFVLPRCNFKEALADLRLMFNDGRAWDMNIPCARQRSKKKNKEKNLKNNQTPTVFTELMKQEMMELISQGFATWTKGDFQRFCRAAELYGSDLQSITDSMENKSFEEVSRYYNVFLKRYKELPGGERIMGRIKMTEEIQNWFSDANNAIKYIVSEQIKKNKLKKLTLDNISLPFKVKSTSNKFESFSHLQDNALLIAMYKLGVQSYNDVSISFKYLLNSITSVNSLYHSHYSVEFITERCNEISKAAINYYKKCSPHKKPNKMTISKYNSQDKLGDSNKVSSSNKKKKTIQNKKSDITDCQRNSGKSYETDFEDQEEDDDDNDDYDDEEDDEQGCHNSRKKRSINTRKNIFCGVILRTILQTSSQKKKKKRLPFKNEQNLNDCLMSTQRVSLRNQEFQSHLNRSALIRSRRFLIPKDSFLRRKLFYCELEKGYFRNSPESPNPLAALSNPDHSALTDMMKNQFGFLILNGGMGYLVNTLFSGFLVVYIPFPLSYSFKGMLQRGIELNPNISASFLSALSFYFIALLCCGEVVHLFLSIVGLEGVSGPQIDLPMMNQQEEVESLQITVSF</sequence>
<accession>A0A2P4Z486</accession>
<feature type="compositionally biased region" description="Basic residues" evidence="9">
    <location>
        <begin position="126"/>
        <end position="135"/>
    </location>
</feature>
<dbReference type="Gene3D" id="3.40.50.10810">
    <property type="entry name" value="Tandem AAA-ATPase domain"/>
    <property type="match status" value="1"/>
</dbReference>
<dbReference type="FunFam" id="3.40.50.300:FF:000082">
    <property type="entry name" value="ISWI chromatin remodeling complex ATPase ISW1"/>
    <property type="match status" value="1"/>
</dbReference>
<dbReference type="PROSITE" id="PS51192">
    <property type="entry name" value="HELICASE_ATP_BIND_1"/>
    <property type="match status" value="1"/>
</dbReference>
<dbReference type="SMART" id="SM00487">
    <property type="entry name" value="DEXDc"/>
    <property type="match status" value="1"/>
</dbReference>
<dbReference type="InterPro" id="IPR002809">
    <property type="entry name" value="EMC3/TMCO1"/>
</dbReference>
<feature type="transmembrane region" description="Helical" evidence="10">
    <location>
        <begin position="1715"/>
        <end position="1741"/>
    </location>
</feature>
<name>A0A2P4Z486_9CRYT</name>
<dbReference type="GO" id="GO:0140658">
    <property type="term" value="F:ATP-dependent chromatin remodeler activity"/>
    <property type="evidence" value="ECO:0007669"/>
    <property type="project" value="TreeGrafter"/>
</dbReference>
<feature type="compositionally biased region" description="Basic and acidic residues" evidence="9">
    <location>
        <begin position="136"/>
        <end position="148"/>
    </location>
</feature>
<evidence type="ECO:0000256" key="8">
    <source>
        <dbReference type="ARBA" id="ARBA00023242"/>
    </source>
</evidence>
<dbReference type="InterPro" id="IPR000330">
    <property type="entry name" value="SNF2_N"/>
</dbReference>
<comment type="subcellular location">
    <subcellularLocation>
        <location evidence="2">Membrane</location>
        <topology evidence="2">Multi-pass membrane protein</topology>
    </subcellularLocation>
    <subcellularLocation>
        <location evidence="1">Nucleus</location>
    </subcellularLocation>
</comment>
<comment type="similarity">
    <text evidence="3">Belongs to the SNF2/RAD54 helicase family. ISWI subfamily.</text>
</comment>
<dbReference type="Pfam" id="PF00176">
    <property type="entry name" value="SNF2-rel_dom"/>
    <property type="match status" value="1"/>
</dbReference>
<dbReference type="GO" id="GO:0034728">
    <property type="term" value="P:nucleosome organization"/>
    <property type="evidence" value="ECO:0007669"/>
    <property type="project" value="TreeGrafter"/>
</dbReference>
<dbReference type="SUPFAM" id="SSF52540">
    <property type="entry name" value="P-loop containing nucleoside triphosphate hydrolases"/>
    <property type="match status" value="2"/>
</dbReference>
<feature type="region of interest" description="Disordered" evidence="9">
    <location>
        <begin position="1466"/>
        <end position="1545"/>
    </location>
</feature>
<evidence type="ECO:0000256" key="9">
    <source>
        <dbReference type="SAM" id="MobiDB-lite"/>
    </source>
</evidence>
<feature type="compositionally biased region" description="Basic and acidic residues" evidence="9">
    <location>
        <begin position="306"/>
        <end position="323"/>
    </location>
</feature>
<dbReference type="VEuPathDB" id="CryptoDB:CmeUKMEL1_14670"/>
<dbReference type="EMBL" id="JIBK01000048">
    <property type="protein sequence ID" value="POM84893.1"/>
    <property type="molecule type" value="Genomic_DNA"/>
</dbReference>
<dbReference type="InterPro" id="IPR001650">
    <property type="entry name" value="Helicase_C-like"/>
</dbReference>
<reference evidence="14 15" key="1">
    <citation type="submission" date="2014-04" db="EMBL/GenBank/DDBJ databases">
        <title>Comparative Genomics of Cryptosporidium Species.</title>
        <authorList>
            <person name="Silva J.C."/>
            <person name="Su Q."/>
            <person name="Chalmers R."/>
            <person name="Chibucos M.C."/>
            <person name="Elwin K."/>
            <person name="Godinez A."/>
            <person name="Guo F."/>
            <person name="Huynh K."/>
            <person name="Orvis J."/>
            <person name="Ott S."/>
            <person name="Sadzewicz L."/>
            <person name="Sengamalay N."/>
            <person name="Shetty A."/>
            <person name="Sun M."/>
            <person name="Tallon L."/>
            <person name="Xiao L."/>
            <person name="Zhang H."/>
            <person name="Fraser C.M."/>
            <person name="Zhu G."/>
            <person name="Kissinger J."/>
            <person name="Widmer G."/>
        </authorList>
    </citation>
    <scope>NUCLEOTIDE SEQUENCE [LARGE SCALE GENOMIC DNA]</scope>
    <source>
        <strain evidence="14 15">UKMEL1</strain>
    </source>
</reference>
<feature type="compositionally biased region" description="Polar residues" evidence="9">
    <location>
        <begin position="324"/>
        <end position="334"/>
    </location>
</feature>
<dbReference type="PANTHER" id="PTHR45623:SF49">
    <property type="entry name" value="SWI_SNF-RELATED MATRIX-ASSOCIATED ACTIN-DEPENDENT REGULATOR OF CHROMATIN SUBFAMILY A MEMBER 5"/>
    <property type="match status" value="1"/>
</dbReference>
<keyword evidence="7 10" id="KW-0472">Membrane</keyword>
<evidence type="ECO:0000256" key="2">
    <source>
        <dbReference type="ARBA" id="ARBA00004141"/>
    </source>
</evidence>
<dbReference type="GO" id="GO:0016887">
    <property type="term" value="F:ATP hydrolysis activity"/>
    <property type="evidence" value="ECO:0007669"/>
    <property type="project" value="TreeGrafter"/>
</dbReference>
<evidence type="ECO:0000256" key="1">
    <source>
        <dbReference type="ARBA" id="ARBA00004123"/>
    </source>
</evidence>
<dbReference type="Gene3D" id="3.40.50.300">
    <property type="entry name" value="P-loop containing nucleotide triphosphate hydrolases"/>
    <property type="match status" value="1"/>
</dbReference>
<feature type="compositionally biased region" description="Acidic residues" evidence="9">
    <location>
        <begin position="1515"/>
        <end position="1537"/>
    </location>
</feature>
<dbReference type="InterPro" id="IPR049730">
    <property type="entry name" value="SNF2/RAD54-like_C"/>
</dbReference>
<dbReference type="PANTHER" id="PTHR45623">
    <property type="entry name" value="CHROMODOMAIN-HELICASE-DNA-BINDING PROTEIN 3-RELATED-RELATED"/>
    <property type="match status" value="1"/>
</dbReference>
<feature type="region of interest" description="Disordered" evidence="9">
    <location>
        <begin position="299"/>
        <end position="334"/>
    </location>
</feature>
<feature type="transmembrane region" description="Helical" evidence="10">
    <location>
        <begin position="1668"/>
        <end position="1695"/>
    </location>
</feature>
<keyword evidence="5" id="KW-0378">Hydrolase</keyword>
<evidence type="ECO:0000256" key="10">
    <source>
        <dbReference type="SAM" id="Phobius"/>
    </source>
</evidence>
<dbReference type="Pfam" id="PF00271">
    <property type="entry name" value="Helicase_C"/>
    <property type="match status" value="1"/>
</dbReference>
<comment type="caution">
    <text evidence="14">The sequence shown here is derived from an EMBL/GenBank/DDBJ whole genome shotgun (WGS) entry which is preliminary data.</text>
</comment>
<evidence type="ECO:0000256" key="7">
    <source>
        <dbReference type="ARBA" id="ARBA00023136"/>
    </source>
</evidence>
<dbReference type="GO" id="GO:0042393">
    <property type="term" value="F:histone binding"/>
    <property type="evidence" value="ECO:0007669"/>
    <property type="project" value="TreeGrafter"/>
</dbReference>
<evidence type="ECO:0000256" key="5">
    <source>
        <dbReference type="ARBA" id="ARBA00022801"/>
    </source>
</evidence>
<dbReference type="GO" id="GO:0003682">
    <property type="term" value="F:chromatin binding"/>
    <property type="evidence" value="ECO:0007669"/>
    <property type="project" value="TreeGrafter"/>
</dbReference>
<evidence type="ECO:0000256" key="6">
    <source>
        <dbReference type="ARBA" id="ARBA00022989"/>
    </source>
</evidence>
<dbReference type="InterPro" id="IPR027417">
    <property type="entry name" value="P-loop_NTPase"/>
</dbReference>
<evidence type="ECO:0000259" key="11">
    <source>
        <dbReference type="PROSITE" id="PS51192"/>
    </source>
</evidence>
<dbReference type="SMART" id="SM01415">
    <property type="entry name" value="DUF106"/>
    <property type="match status" value="1"/>
</dbReference>
<keyword evidence="6 10" id="KW-1133">Transmembrane helix</keyword>
<proteinExistence type="inferred from homology"/>
<gene>
    <name evidence="14" type="ORF">CmeUKMEL1_14670</name>
</gene>
<dbReference type="Pfam" id="PF01956">
    <property type="entry name" value="EMC3_TMCO1"/>
    <property type="match status" value="1"/>
</dbReference>
<dbReference type="InterPro" id="IPR038718">
    <property type="entry name" value="SNF2-like_sf"/>
</dbReference>
<protein>
    <submittedName>
        <fullName evidence="14">SNF2 family N-terminal domain protein</fullName>
    </submittedName>
</protein>
<dbReference type="GO" id="GO:0003677">
    <property type="term" value="F:DNA binding"/>
    <property type="evidence" value="ECO:0007669"/>
    <property type="project" value="TreeGrafter"/>
</dbReference>
<evidence type="ECO:0000259" key="12">
    <source>
        <dbReference type="PROSITE" id="PS51194"/>
    </source>
</evidence>
<dbReference type="Proteomes" id="UP000236928">
    <property type="component" value="Unassembled WGS sequence"/>
</dbReference>
<feature type="compositionally biased region" description="Polar residues" evidence="9">
    <location>
        <begin position="1468"/>
        <end position="1477"/>
    </location>
</feature>
<evidence type="ECO:0000256" key="4">
    <source>
        <dbReference type="ARBA" id="ARBA00022692"/>
    </source>
</evidence>
<keyword evidence="15" id="KW-1185">Reference proteome</keyword>
<dbReference type="PROSITE" id="PS51293">
    <property type="entry name" value="SANT"/>
    <property type="match status" value="1"/>
</dbReference>
<organism evidence="14 15">
    <name type="scientific">Cryptosporidium meleagridis</name>
    <dbReference type="NCBI Taxonomy" id="93969"/>
    <lineage>
        <taxon>Eukaryota</taxon>
        <taxon>Sar</taxon>
        <taxon>Alveolata</taxon>
        <taxon>Apicomplexa</taxon>
        <taxon>Conoidasida</taxon>
        <taxon>Coccidia</taxon>
        <taxon>Eucoccidiorida</taxon>
        <taxon>Eimeriorina</taxon>
        <taxon>Cryptosporidiidae</taxon>
        <taxon>Cryptosporidium</taxon>
    </lineage>
</organism>
<dbReference type="CDD" id="cd18793">
    <property type="entry name" value="SF2_C_SNF"/>
    <property type="match status" value="1"/>
</dbReference>
<dbReference type="GO" id="GO:0016020">
    <property type="term" value="C:membrane"/>
    <property type="evidence" value="ECO:0007669"/>
    <property type="project" value="UniProtKB-SubCell"/>
</dbReference>
<evidence type="ECO:0000256" key="3">
    <source>
        <dbReference type="ARBA" id="ARBA00009687"/>
    </source>
</evidence>
<dbReference type="GO" id="GO:0005524">
    <property type="term" value="F:ATP binding"/>
    <property type="evidence" value="ECO:0007669"/>
    <property type="project" value="InterPro"/>
</dbReference>
<dbReference type="PROSITE" id="PS51194">
    <property type="entry name" value="HELICASE_CTER"/>
    <property type="match status" value="1"/>
</dbReference>
<feature type="compositionally biased region" description="Low complexity" evidence="9">
    <location>
        <begin position="15"/>
        <end position="27"/>
    </location>
</feature>
<evidence type="ECO:0000313" key="14">
    <source>
        <dbReference type="EMBL" id="POM84893.1"/>
    </source>
</evidence>
<keyword evidence="8" id="KW-0539">Nucleus</keyword>
<dbReference type="InterPro" id="IPR009057">
    <property type="entry name" value="Homeodomain-like_sf"/>
</dbReference>
<dbReference type="GO" id="GO:0005634">
    <property type="term" value="C:nucleus"/>
    <property type="evidence" value="ECO:0007669"/>
    <property type="project" value="UniProtKB-SubCell"/>
</dbReference>
<evidence type="ECO:0000259" key="13">
    <source>
        <dbReference type="PROSITE" id="PS51293"/>
    </source>
</evidence>
<feature type="domain" description="Helicase ATP-binding" evidence="11">
    <location>
        <begin position="460"/>
        <end position="671"/>
    </location>
</feature>
<feature type="domain" description="Helicase C-terminal" evidence="12">
    <location>
        <begin position="803"/>
        <end position="954"/>
    </location>
</feature>
<feature type="region of interest" description="Disordered" evidence="9">
    <location>
        <begin position="1"/>
        <end position="41"/>
    </location>
</feature>
<keyword evidence="4 10" id="KW-0812">Transmembrane</keyword>
<dbReference type="InterPro" id="IPR017884">
    <property type="entry name" value="SANT_dom"/>
</dbReference>